<dbReference type="Proteomes" id="UP001230986">
    <property type="component" value="Unassembled WGS sequence"/>
</dbReference>
<evidence type="ECO:0000256" key="4">
    <source>
        <dbReference type="ARBA" id="ARBA00012670"/>
    </source>
</evidence>
<reference evidence="9 10" key="1">
    <citation type="submission" date="2023-06" db="EMBL/GenBank/DDBJ databases">
        <title>Whole genome sequence of Oscillatoria calcuttensis NRMC-F 0142.</title>
        <authorList>
            <person name="Shakena Fathima T."/>
            <person name="Muralitharan G."/>
            <person name="Thajuddin N."/>
        </authorList>
    </citation>
    <scope>NUCLEOTIDE SEQUENCE [LARGE SCALE GENOMIC DNA]</scope>
    <source>
        <strain evidence="9 10">NRMC-F 0142</strain>
    </source>
</reference>
<evidence type="ECO:0000313" key="10">
    <source>
        <dbReference type="Proteomes" id="UP001230986"/>
    </source>
</evidence>
<evidence type="ECO:0000256" key="6">
    <source>
        <dbReference type="ARBA" id="ARBA00023277"/>
    </source>
</evidence>
<evidence type="ECO:0000313" key="9">
    <source>
        <dbReference type="EMBL" id="MDL5057908.1"/>
    </source>
</evidence>
<dbReference type="InterPro" id="IPR013780">
    <property type="entry name" value="Glyco_hydro_b"/>
</dbReference>
<dbReference type="Pfam" id="PF22848">
    <property type="entry name" value="ASD1_dom"/>
    <property type="match status" value="1"/>
</dbReference>
<proteinExistence type="inferred from homology"/>
<comment type="catalytic activity">
    <reaction evidence="1">
        <text>Hydrolysis of terminal non-reducing alpha-L-arabinofuranoside residues in alpha-L-arabinosides.</text>
        <dbReference type="EC" id="3.2.1.55"/>
    </reaction>
</comment>
<evidence type="ECO:0000256" key="1">
    <source>
        <dbReference type="ARBA" id="ARBA00001462"/>
    </source>
</evidence>
<dbReference type="InterPro" id="IPR017853">
    <property type="entry name" value="GH"/>
</dbReference>
<name>A0ABT7M0X6_9CYAN</name>
<dbReference type="PANTHER" id="PTHR43576">
    <property type="entry name" value="ALPHA-L-ARABINOFURANOSIDASE C-RELATED"/>
    <property type="match status" value="1"/>
</dbReference>
<dbReference type="SUPFAM" id="SSF51445">
    <property type="entry name" value="(Trans)glycosidases"/>
    <property type="match status" value="1"/>
</dbReference>
<dbReference type="RefSeq" id="WP_284478242.1">
    <property type="nucleotide sequence ID" value="NZ_JASVEJ010000040.1"/>
</dbReference>
<evidence type="ECO:0000256" key="2">
    <source>
        <dbReference type="ARBA" id="ARBA00007186"/>
    </source>
</evidence>
<evidence type="ECO:0000256" key="5">
    <source>
        <dbReference type="ARBA" id="ARBA00022801"/>
    </source>
</evidence>
<comment type="similarity">
    <text evidence="2">Belongs to the glycosyl hydrolase 51 family.</text>
</comment>
<dbReference type="SMART" id="SM00813">
    <property type="entry name" value="Alpha-L-AF_C"/>
    <property type="match status" value="1"/>
</dbReference>
<keyword evidence="5" id="KW-0378">Hydrolase</keyword>
<dbReference type="InterPro" id="IPR010720">
    <property type="entry name" value="Alpha-L-AF_C"/>
</dbReference>
<dbReference type="InterPro" id="IPR055235">
    <property type="entry name" value="ASD1_cat"/>
</dbReference>
<dbReference type="Pfam" id="PF06964">
    <property type="entry name" value="Alpha-L-AF_C"/>
    <property type="match status" value="1"/>
</dbReference>
<gene>
    <name evidence="9" type="ORF">QQ055_10655</name>
</gene>
<comment type="subunit">
    <text evidence="3">Homohexamer; trimer of dimers.</text>
</comment>
<protein>
    <recommendedName>
        <fullName evidence="4">non-reducing end alpha-L-arabinofuranosidase</fullName>
        <ecNumber evidence="4">3.2.1.55</ecNumber>
    </recommendedName>
</protein>
<dbReference type="Gene3D" id="2.60.40.1180">
    <property type="entry name" value="Golgi alpha-mannosidase II"/>
    <property type="match status" value="1"/>
</dbReference>
<dbReference type="Gene3D" id="3.20.20.80">
    <property type="entry name" value="Glycosidases"/>
    <property type="match status" value="1"/>
</dbReference>
<dbReference type="SUPFAM" id="SSF51011">
    <property type="entry name" value="Glycosyl hydrolase domain"/>
    <property type="match status" value="1"/>
</dbReference>
<organism evidence="9 10">
    <name type="scientific">Geitlerinema calcuttense NRMC-F 0142</name>
    <dbReference type="NCBI Taxonomy" id="2922238"/>
    <lineage>
        <taxon>Bacteria</taxon>
        <taxon>Bacillati</taxon>
        <taxon>Cyanobacteriota</taxon>
        <taxon>Cyanophyceae</taxon>
        <taxon>Geitlerinematales</taxon>
        <taxon>Geitlerinemataceae</taxon>
        <taxon>Geitlerinema</taxon>
    </lineage>
</organism>
<dbReference type="EC" id="3.2.1.55" evidence="4"/>
<keyword evidence="6" id="KW-0119">Carbohydrate metabolism</keyword>
<dbReference type="EMBL" id="JASVEJ010000040">
    <property type="protein sequence ID" value="MDL5057908.1"/>
    <property type="molecule type" value="Genomic_DNA"/>
</dbReference>
<evidence type="ECO:0000259" key="8">
    <source>
        <dbReference type="SMART" id="SM00813"/>
    </source>
</evidence>
<comment type="caution">
    <text evidence="9">The sequence shown here is derived from an EMBL/GenBank/DDBJ whole genome shotgun (WGS) entry which is preliminary data.</text>
</comment>
<evidence type="ECO:0000256" key="3">
    <source>
        <dbReference type="ARBA" id="ARBA00011165"/>
    </source>
</evidence>
<evidence type="ECO:0000256" key="7">
    <source>
        <dbReference type="ARBA" id="ARBA00023295"/>
    </source>
</evidence>
<accession>A0ABT7M0X6</accession>
<keyword evidence="7" id="KW-0326">Glycosidase</keyword>
<feature type="domain" description="Alpha-L-arabinofuranosidase C-terminal" evidence="8">
    <location>
        <begin position="312"/>
        <end position="493"/>
    </location>
</feature>
<keyword evidence="10" id="KW-1185">Reference proteome</keyword>
<dbReference type="PANTHER" id="PTHR43576:SF3">
    <property type="entry name" value="ALPHA-L-ARABINOFURANOSIDASE C"/>
    <property type="match status" value="1"/>
</dbReference>
<sequence>MKTTIHINPRRKIGDLSPLVFGSFIENLQDCIYGGVYDPASPASDEEGFRADVMAAARAMGVSMVRFPGGCFAPYYHWRDGVGPKESRPLTRYGAANFNGQCMGWPELNTFGTNELISWCRKVGAEPYICVNMGSGSPEEARDWVEYCNHEKGSRWADLRVAHGYSEPHRVTWWALGNEISGPWEFGHAENASDYIRRAREYARAMKQADPNIKLVFCGNHFPLMRENRDWNREVLEKLYEYVDAISMHHYIGLMAKGNCVGQWKDMEPGKLLAHLSEYMMEIDDAYRVMRGEIRFVSHLQPHRKPIGVALDEYGPWYKSFGEAKLSESYTMIDALQMAAYFNAFIRHADIALVSNHAQLVNVLAALLAEEGTARFARQTISYVQEMYLENRGGAAVDTWVDGESFPGKFYPQVAWVDASATIHPNHIVVNLINRDPVRPVECELSLPGMNFKLKSGKILHHQDLTAANTLDRPECVIPHSVEGEKILLPPGSLGVYTLKTHE</sequence>